<accession>K3W8M8</accession>
<keyword evidence="2" id="KW-1185">Reference proteome</keyword>
<name>K3W8M8_GLOUD</name>
<evidence type="ECO:0000313" key="1">
    <source>
        <dbReference type="EnsemblProtists" id="PYU1_T001319"/>
    </source>
</evidence>
<organism evidence="1 2">
    <name type="scientific">Globisporangium ultimum (strain ATCC 200006 / CBS 805.95 / DAOM BR144)</name>
    <name type="common">Pythium ultimum</name>
    <dbReference type="NCBI Taxonomy" id="431595"/>
    <lineage>
        <taxon>Eukaryota</taxon>
        <taxon>Sar</taxon>
        <taxon>Stramenopiles</taxon>
        <taxon>Oomycota</taxon>
        <taxon>Peronosporomycetes</taxon>
        <taxon>Pythiales</taxon>
        <taxon>Pythiaceae</taxon>
        <taxon>Globisporangium</taxon>
    </lineage>
</organism>
<protein>
    <submittedName>
        <fullName evidence="1">Uncharacterized protein</fullName>
    </submittedName>
</protein>
<reference evidence="2" key="1">
    <citation type="journal article" date="2010" name="Genome Biol.">
        <title>Genome sequence of the necrotrophic plant pathogen Pythium ultimum reveals original pathogenicity mechanisms and effector repertoire.</title>
        <authorList>
            <person name="Levesque C.A."/>
            <person name="Brouwer H."/>
            <person name="Cano L."/>
            <person name="Hamilton J.P."/>
            <person name="Holt C."/>
            <person name="Huitema E."/>
            <person name="Raffaele S."/>
            <person name="Robideau G.P."/>
            <person name="Thines M."/>
            <person name="Win J."/>
            <person name="Zerillo M.M."/>
            <person name="Beakes G.W."/>
            <person name="Boore J.L."/>
            <person name="Busam D."/>
            <person name="Dumas B."/>
            <person name="Ferriera S."/>
            <person name="Fuerstenberg S.I."/>
            <person name="Gachon C.M."/>
            <person name="Gaulin E."/>
            <person name="Govers F."/>
            <person name="Grenville-Briggs L."/>
            <person name="Horner N."/>
            <person name="Hostetler J."/>
            <person name="Jiang R.H."/>
            <person name="Johnson J."/>
            <person name="Krajaejun T."/>
            <person name="Lin H."/>
            <person name="Meijer H.J."/>
            <person name="Moore B."/>
            <person name="Morris P."/>
            <person name="Phuntmart V."/>
            <person name="Puiu D."/>
            <person name="Shetty J."/>
            <person name="Stajich J.E."/>
            <person name="Tripathy S."/>
            <person name="Wawra S."/>
            <person name="van West P."/>
            <person name="Whitty B.R."/>
            <person name="Coutinho P.M."/>
            <person name="Henrissat B."/>
            <person name="Martin F."/>
            <person name="Thomas P.D."/>
            <person name="Tyler B.M."/>
            <person name="De Vries R.P."/>
            <person name="Kamoun S."/>
            <person name="Yandell M."/>
            <person name="Tisserat N."/>
            <person name="Buell C.R."/>
        </authorList>
    </citation>
    <scope>NUCLEOTIDE SEQUENCE</scope>
    <source>
        <strain evidence="2">DAOM:BR144</strain>
    </source>
</reference>
<dbReference type="VEuPathDB" id="FungiDB:PYU1_G001319"/>
<proteinExistence type="predicted"/>
<dbReference type="HOGENOM" id="CLU_043359_0_0_1"/>
<dbReference type="AlphaFoldDB" id="K3W8M8"/>
<dbReference type="eggNOG" id="ENOG502QWGJ">
    <property type="taxonomic scope" value="Eukaryota"/>
</dbReference>
<dbReference type="EMBL" id="GL376626">
    <property type="status" value="NOT_ANNOTATED_CDS"/>
    <property type="molecule type" value="Genomic_DNA"/>
</dbReference>
<dbReference type="OMA" id="ATAYMDA"/>
<evidence type="ECO:0000313" key="2">
    <source>
        <dbReference type="Proteomes" id="UP000019132"/>
    </source>
</evidence>
<dbReference type="Proteomes" id="UP000019132">
    <property type="component" value="Unassembled WGS sequence"/>
</dbReference>
<sequence>MVFGRLGAVAAHRALQQTRCVSSFAPLYATSAVQCSVGSASVAVASRWSHQQQQSGSEHIRRGVFNAAFAIVTAAVGVGTVASATAPSHCEESTTAVEGGYSVNPIQNVTALLRLYDEIDKNMEVLTNRMLEDLSKRVEQEKKENNGELKLSPEQLALQMSIEFESTLEKVQDAVFRNNYVSKEQVTQAMQQLINGELRGGAKDGKITPAEADAISEYVRRLGRMRWKVTGSRQPLIPTHQKRLVKEEKPKIELPVVIQVMEELIPSLTHEMEAIAKSLEQRGISETERRAQISKDYIRRSGELTEQICAKYQLDLREFQQALVFYHDDDDFEQALARLSTEQQQKFAELGL</sequence>
<reference evidence="2" key="2">
    <citation type="submission" date="2010-04" db="EMBL/GenBank/DDBJ databases">
        <authorList>
            <person name="Buell R."/>
            <person name="Hamilton J."/>
            <person name="Hostetler J."/>
        </authorList>
    </citation>
    <scope>NUCLEOTIDE SEQUENCE [LARGE SCALE GENOMIC DNA]</scope>
    <source>
        <strain evidence="2">DAOM:BR144</strain>
    </source>
</reference>
<reference evidence="1" key="3">
    <citation type="submission" date="2015-02" db="UniProtKB">
        <authorList>
            <consortium name="EnsemblProtists"/>
        </authorList>
    </citation>
    <scope>IDENTIFICATION</scope>
    <source>
        <strain evidence="1">DAOM BR144</strain>
    </source>
</reference>
<dbReference type="EnsemblProtists" id="PYU1_T001319">
    <property type="protein sequence ID" value="PYU1_T001319"/>
    <property type="gene ID" value="PYU1_G001319"/>
</dbReference>
<dbReference type="InParanoid" id="K3W8M8"/>